<proteinExistence type="predicted"/>
<dbReference type="Proteomes" id="UP000619238">
    <property type="component" value="Unassembled WGS sequence"/>
</dbReference>
<accession>A0ABR7QCX1</accession>
<sequence>MKEELELLQSELNKSYNELLNIESNKITVEPDFTFESNIELKDKDRSCKIYPFFFSEIPKYVFEWDDCPIFEISSTDIKRQGEIIIDWVLEKSIPSKIQTQFPEIELNELAKYYENGEGIKGEFIESWNILEEDYNQRLSIEPYEQDRDVIRLMKEMKDFKLDELLRVGTQLSVFILSRSRRHGIDENKPQIRIAFLGASRMKIYSNLKNKKKSLECEVKYEGYLERIVKELLKEKIK</sequence>
<protein>
    <submittedName>
        <fullName evidence="1">Uncharacterized protein</fullName>
    </submittedName>
</protein>
<dbReference type="RefSeq" id="WP_187563452.1">
    <property type="nucleotide sequence ID" value="NZ_JACGWS010000011.1"/>
</dbReference>
<comment type="caution">
    <text evidence="1">The sequence shown here is derived from an EMBL/GenBank/DDBJ whole genome shotgun (WGS) entry which is preliminary data.</text>
</comment>
<evidence type="ECO:0000313" key="1">
    <source>
        <dbReference type="EMBL" id="MBC8756415.1"/>
    </source>
</evidence>
<gene>
    <name evidence="1" type="ORF">H2O64_17195</name>
</gene>
<name>A0ABR7QCX1_9FLAO</name>
<keyword evidence="2" id="KW-1185">Reference proteome</keyword>
<dbReference type="EMBL" id="JACGWS010000011">
    <property type="protein sequence ID" value="MBC8756415.1"/>
    <property type="molecule type" value="Genomic_DNA"/>
</dbReference>
<organism evidence="1 2">
    <name type="scientific">Kordia aestuariivivens</name>
    <dbReference type="NCBI Taxonomy" id="2759037"/>
    <lineage>
        <taxon>Bacteria</taxon>
        <taxon>Pseudomonadati</taxon>
        <taxon>Bacteroidota</taxon>
        <taxon>Flavobacteriia</taxon>
        <taxon>Flavobacteriales</taxon>
        <taxon>Flavobacteriaceae</taxon>
        <taxon>Kordia</taxon>
    </lineage>
</organism>
<reference evidence="1 2" key="1">
    <citation type="submission" date="2020-07" db="EMBL/GenBank/DDBJ databases">
        <title>Description of Kordia aestuariivivens sp. nov., isolated from a tidal flat.</title>
        <authorList>
            <person name="Park S."/>
            <person name="Yoon J.-H."/>
        </authorList>
    </citation>
    <scope>NUCLEOTIDE SEQUENCE [LARGE SCALE GENOMIC DNA]</scope>
    <source>
        <strain evidence="1 2">YSTF-M3</strain>
    </source>
</reference>
<evidence type="ECO:0000313" key="2">
    <source>
        <dbReference type="Proteomes" id="UP000619238"/>
    </source>
</evidence>